<feature type="domain" description="Glycosyl transferase CAP10" evidence="1">
    <location>
        <begin position="1"/>
        <end position="115"/>
    </location>
</feature>
<name>A0A7J9H988_9ROSI</name>
<dbReference type="EMBL" id="JABFAD010000008">
    <property type="protein sequence ID" value="MBA0806406.1"/>
    <property type="molecule type" value="Genomic_DNA"/>
</dbReference>
<evidence type="ECO:0000259" key="1">
    <source>
        <dbReference type="SMART" id="SM00672"/>
    </source>
</evidence>
<organism evidence="2 3">
    <name type="scientific">Gossypium harknessii</name>
    <dbReference type="NCBI Taxonomy" id="34285"/>
    <lineage>
        <taxon>Eukaryota</taxon>
        <taxon>Viridiplantae</taxon>
        <taxon>Streptophyta</taxon>
        <taxon>Embryophyta</taxon>
        <taxon>Tracheophyta</taxon>
        <taxon>Spermatophyta</taxon>
        <taxon>Magnoliopsida</taxon>
        <taxon>eudicotyledons</taxon>
        <taxon>Gunneridae</taxon>
        <taxon>Pentapetalae</taxon>
        <taxon>rosids</taxon>
        <taxon>malvids</taxon>
        <taxon>Malvales</taxon>
        <taxon>Malvaceae</taxon>
        <taxon>Malvoideae</taxon>
        <taxon>Gossypium</taxon>
    </lineage>
</organism>
<sequence>MHNCCRFKIYVEGSAWSVSEKYILACDSVTLLVQPRYFDFFTRSLKPLQHYWPIKPNDKCRSIKHAVDWGNTHQQEAKAMGKAASEFIKEDLKIDYVYDYMFHLLNEYGKLLRYKPTVPKNAVELCSESMACPAKGLNKDYMMESLVKGPSVTSPCTMPPPYDPASLRNLLSEQENLIKQVDEWEKKFWENQKV</sequence>
<comment type="caution">
    <text evidence="2">The sequence shown here is derived from an EMBL/GenBank/DDBJ whole genome shotgun (WGS) entry which is preliminary data.</text>
</comment>
<dbReference type="InterPro" id="IPR051091">
    <property type="entry name" value="O-Glucosyltr/Glycosyltrsf_90"/>
</dbReference>
<dbReference type="PANTHER" id="PTHR12203:SF99">
    <property type="entry name" value="OS04G0534100 PROTEIN"/>
    <property type="match status" value="1"/>
</dbReference>
<keyword evidence="3" id="KW-1185">Reference proteome</keyword>
<dbReference type="Proteomes" id="UP000593560">
    <property type="component" value="Unassembled WGS sequence"/>
</dbReference>
<dbReference type="InterPro" id="IPR006598">
    <property type="entry name" value="CAP10"/>
</dbReference>
<dbReference type="Pfam" id="PF05686">
    <property type="entry name" value="Glyco_transf_90"/>
    <property type="match status" value="1"/>
</dbReference>
<protein>
    <recommendedName>
        <fullName evidence="1">Glycosyl transferase CAP10 domain-containing protein</fullName>
    </recommendedName>
</protein>
<dbReference type="AlphaFoldDB" id="A0A7J9H988"/>
<dbReference type="OrthoDB" id="202415at2759"/>
<gene>
    <name evidence="2" type="ORF">Gohar_005860</name>
</gene>
<dbReference type="PANTHER" id="PTHR12203">
    <property type="entry name" value="KDEL LYS-ASP-GLU-LEU CONTAINING - RELATED"/>
    <property type="match status" value="1"/>
</dbReference>
<accession>A0A7J9H988</accession>
<dbReference type="SMART" id="SM00672">
    <property type="entry name" value="CAP10"/>
    <property type="match status" value="1"/>
</dbReference>
<proteinExistence type="predicted"/>
<evidence type="ECO:0000313" key="3">
    <source>
        <dbReference type="Proteomes" id="UP000593560"/>
    </source>
</evidence>
<reference evidence="2 3" key="1">
    <citation type="journal article" date="2019" name="Genome Biol. Evol.">
        <title>Insights into the evolution of the New World diploid cottons (Gossypium, subgenus Houzingenia) based on genome sequencing.</title>
        <authorList>
            <person name="Grover C.E."/>
            <person name="Arick M.A. 2nd"/>
            <person name="Thrash A."/>
            <person name="Conover J.L."/>
            <person name="Sanders W.S."/>
            <person name="Peterson D.G."/>
            <person name="Frelichowski J.E."/>
            <person name="Scheffler J.A."/>
            <person name="Scheffler B.E."/>
            <person name="Wendel J.F."/>
        </authorList>
    </citation>
    <scope>NUCLEOTIDE SEQUENCE [LARGE SCALE GENOMIC DNA]</scope>
    <source>
        <strain evidence="2">0</strain>
        <tissue evidence="2">Leaf</tissue>
    </source>
</reference>
<evidence type="ECO:0000313" key="2">
    <source>
        <dbReference type="EMBL" id="MBA0806406.1"/>
    </source>
</evidence>